<reference evidence="2" key="1">
    <citation type="journal article" date="2023" name="G3 (Bethesda)">
        <title>A reference genome for the long-term kleptoplast-retaining sea slug Elysia crispata morphotype clarki.</title>
        <authorList>
            <person name="Eastman K.E."/>
            <person name="Pendleton A.L."/>
            <person name="Shaikh M.A."/>
            <person name="Suttiyut T."/>
            <person name="Ogas R."/>
            <person name="Tomko P."/>
            <person name="Gavelis G."/>
            <person name="Widhalm J.R."/>
            <person name="Wisecaver J.H."/>
        </authorList>
    </citation>
    <scope>NUCLEOTIDE SEQUENCE</scope>
    <source>
        <strain evidence="2">ECLA1</strain>
    </source>
</reference>
<dbReference type="Proteomes" id="UP001283361">
    <property type="component" value="Unassembled WGS sequence"/>
</dbReference>
<evidence type="ECO:0000313" key="2">
    <source>
        <dbReference type="EMBL" id="KAK3797800.1"/>
    </source>
</evidence>
<proteinExistence type="predicted"/>
<dbReference type="EMBL" id="JAWDGP010000740">
    <property type="protein sequence ID" value="KAK3797800.1"/>
    <property type="molecule type" value="Genomic_DNA"/>
</dbReference>
<organism evidence="2 3">
    <name type="scientific">Elysia crispata</name>
    <name type="common">lettuce slug</name>
    <dbReference type="NCBI Taxonomy" id="231223"/>
    <lineage>
        <taxon>Eukaryota</taxon>
        <taxon>Metazoa</taxon>
        <taxon>Spiralia</taxon>
        <taxon>Lophotrochozoa</taxon>
        <taxon>Mollusca</taxon>
        <taxon>Gastropoda</taxon>
        <taxon>Heterobranchia</taxon>
        <taxon>Euthyneura</taxon>
        <taxon>Panpulmonata</taxon>
        <taxon>Sacoglossa</taxon>
        <taxon>Placobranchoidea</taxon>
        <taxon>Plakobranchidae</taxon>
        <taxon>Elysia</taxon>
    </lineage>
</organism>
<accession>A0AAE1B241</accession>
<keyword evidence="3" id="KW-1185">Reference proteome</keyword>
<feature type="region of interest" description="Disordered" evidence="1">
    <location>
        <begin position="66"/>
        <end position="94"/>
    </location>
</feature>
<evidence type="ECO:0000313" key="3">
    <source>
        <dbReference type="Proteomes" id="UP001283361"/>
    </source>
</evidence>
<protein>
    <submittedName>
        <fullName evidence="2">Uncharacterized protein</fullName>
    </submittedName>
</protein>
<feature type="compositionally biased region" description="Basic and acidic residues" evidence="1">
    <location>
        <begin position="71"/>
        <end position="84"/>
    </location>
</feature>
<name>A0AAE1B241_9GAST</name>
<comment type="caution">
    <text evidence="2">The sequence shown here is derived from an EMBL/GenBank/DDBJ whole genome shotgun (WGS) entry which is preliminary data.</text>
</comment>
<dbReference type="AlphaFoldDB" id="A0AAE1B241"/>
<sequence length="103" mass="11441">MSARSRSAENSSKILRLIGRDGAGELFSLTQGTLHSDKQAARCKAAISRVEDLTFFRDVHPSLLNQTRNDNNVEVRQPRCREKGPSVQSDQQADGLYEISVLP</sequence>
<evidence type="ECO:0000256" key="1">
    <source>
        <dbReference type="SAM" id="MobiDB-lite"/>
    </source>
</evidence>
<gene>
    <name evidence="2" type="ORF">RRG08_052400</name>
</gene>